<feature type="transmembrane region" description="Helical" evidence="1">
    <location>
        <begin position="79"/>
        <end position="101"/>
    </location>
</feature>
<dbReference type="Proteomes" id="UP001177258">
    <property type="component" value="Unassembled WGS sequence"/>
</dbReference>
<feature type="transmembrane region" description="Helical" evidence="1">
    <location>
        <begin position="194"/>
        <end position="212"/>
    </location>
</feature>
<dbReference type="Pfam" id="PF19528">
    <property type="entry name" value="DUF6056"/>
    <property type="match status" value="2"/>
</dbReference>
<evidence type="ECO:0000313" key="2">
    <source>
        <dbReference type="EMBL" id="MDO7253542.1"/>
    </source>
</evidence>
<dbReference type="Proteomes" id="UP001240777">
    <property type="component" value="Unassembled WGS sequence"/>
</dbReference>
<protein>
    <submittedName>
        <fullName evidence="3">DUF6056 family protein</fullName>
    </submittedName>
</protein>
<proteinExistence type="predicted"/>
<feature type="transmembrane region" description="Helical" evidence="1">
    <location>
        <begin position="303"/>
        <end position="320"/>
    </location>
</feature>
<evidence type="ECO:0000313" key="3">
    <source>
        <dbReference type="EMBL" id="MDP2539470.1"/>
    </source>
</evidence>
<feature type="transmembrane region" description="Helical" evidence="1">
    <location>
        <begin position="113"/>
        <end position="134"/>
    </location>
</feature>
<keyword evidence="1" id="KW-0812">Transmembrane</keyword>
<evidence type="ECO:0000256" key="1">
    <source>
        <dbReference type="SAM" id="Phobius"/>
    </source>
</evidence>
<evidence type="ECO:0000313" key="5">
    <source>
        <dbReference type="Proteomes" id="UP001240777"/>
    </source>
</evidence>
<feature type="transmembrane region" description="Helical" evidence="1">
    <location>
        <begin position="326"/>
        <end position="344"/>
    </location>
</feature>
<reference evidence="2 4" key="3">
    <citation type="journal article" date="2024" name="Syst. Appl. Microbiol.">
        <title>Helicobacter cappadocius sp. nov., from lizards: The first psychrotrophic Helicobacter species.</title>
        <authorList>
            <person name="Aydin F."/>
            <person name="Tarhane S."/>
            <person name="Karakaya E."/>
            <person name="Abay S."/>
            <person name="Kayman T."/>
            <person name="Guran O."/>
            <person name="Bozkurt E."/>
            <person name="Uzum N."/>
            <person name="Avci A."/>
            <person name="Olgun K."/>
            <person name="Jablonski D."/>
            <person name="Guran C."/>
            <person name="Burcin Saticioglu I."/>
        </authorList>
    </citation>
    <scope>NUCLEOTIDE SEQUENCE [LARGE SCALE GENOMIC DNA]</scope>
    <source>
        <strain evidence="2">Faydin-H75</strain>
        <strain evidence="4">faydin-H76</strain>
    </source>
</reference>
<feature type="transmembrane region" description="Helical" evidence="1">
    <location>
        <begin position="12"/>
        <end position="32"/>
    </location>
</feature>
<keyword evidence="1" id="KW-1133">Transmembrane helix</keyword>
<evidence type="ECO:0000313" key="4">
    <source>
        <dbReference type="Proteomes" id="UP001177258"/>
    </source>
</evidence>
<dbReference type="RefSeq" id="WP_305517385.1">
    <property type="nucleotide sequence ID" value="NZ_JAUPEV010000010.1"/>
</dbReference>
<organism evidence="3 4">
    <name type="scientific">Helicobacter cappadocius</name>
    <dbReference type="NCBI Taxonomy" id="3063998"/>
    <lineage>
        <taxon>Bacteria</taxon>
        <taxon>Pseudomonadati</taxon>
        <taxon>Campylobacterota</taxon>
        <taxon>Epsilonproteobacteria</taxon>
        <taxon>Campylobacterales</taxon>
        <taxon>Helicobacteraceae</taxon>
        <taxon>Helicobacter</taxon>
    </lineage>
</organism>
<reference evidence="3 5" key="1">
    <citation type="submission" date="2023-07" db="EMBL/GenBank/DDBJ databases">
        <title>Unpublished Manusciprt.</title>
        <authorList>
            <person name="Aydin F."/>
            <person name="Tarhane S."/>
            <person name="Saticioglu I.B."/>
            <person name="Karakaya E."/>
            <person name="Abay S."/>
            <person name="Guran O."/>
            <person name="Bozkurt E."/>
            <person name="Uzum N."/>
            <person name="Olgun K."/>
            <person name="Jablonski D."/>
        </authorList>
    </citation>
    <scope>NUCLEOTIDE SEQUENCE</scope>
    <source>
        <strain evidence="5">faydin-H75</strain>
        <strain evidence="3">Faydin-H76</strain>
    </source>
</reference>
<dbReference type="EMBL" id="JAUPEV010000010">
    <property type="protein sequence ID" value="MDO7253542.1"/>
    <property type="molecule type" value="Genomic_DNA"/>
</dbReference>
<reference evidence="2" key="2">
    <citation type="submission" date="2023-07" db="EMBL/GenBank/DDBJ databases">
        <authorList>
            <person name="Aydin F."/>
            <person name="Tarhane S."/>
            <person name="Saticioglu I.B."/>
            <person name="Karakaya E."/>
            <person name="Abay S."/>
            <person name="Guran O."/>
            <person name="Bozkurt E."/>
            <person name="Uzum N."/>
            <person name="Olgun K."/>
            <person name="Jablonski D."/>
        </authorList>
    </citation>
    <scope>NUCLEOTIDE SEQUENCE</scope>
    <source>
        <strain evidence="2">Faydin-H75</strain>
    </source>
</reference>
<keyword evidence="1" id="KW-0472">Membrane</keyword>
<feature type="transmembrane region" description="Helical" evidence="1">
    <location>
        <begin position="411"/>
        <end position="432"/>
    </location>
</feature>
<feature type="transmembrane region" description="Helical" evidence="1">
    <location>
        <begin position="353"/>
        <end position="375"/>
    </location>
</feature>
<feature type="transmembrane region" description="Helical" evidence="1">
    <location>
        <begin position="140"/>
        <end position="158"/>
    </location>
</feature>
<gene>
    <name evidence="2" type="ORF">Q5I04_06420</name>
    <name evidence="3" type="ORF">Q5I06_06750</name>
</gene>
<comment type="caution">
    <text evidence="3">The sequence shown here is derived from an EMBL/GenBank/DDBJ whole genome shotgun (WGS) entry which is preliminary data.</text>
</comment>
<name>A0AA90PW96_9HELI</name>
<feature type="transmembrane region" description="Helical" evidence="1">
    <location>
        <begin position="268"/>
        <end position="291"/>
    </location>
</feature>
<keyword evidence="5" id="KW-1185">Reference proteome</keyword>
<dbReference type="AlphaFoldDB" id="A0AA90PW96"/>
<sequence>MNLDIEKQKSDYFILGSVLYIFLFLFATNMLFPPQSDDFDAYYQALNGIDSAIKSYLTWNSRFGDLIYVGFLAKYNASIYFDGFISIMETGFFLAFFVLVFGRLPKNSFDSLILFLSLFFILFFTAFGSDFLWGSGVLNNLLGVLLIMLCLIPYRMFWSSYFEGKLQTKNFSLIYTILFFLLNFFAGWCTELGGIITIAAQICFLFFALFVAKVKLPSWYYVGIAGFLIGYCVLYFSPGPRIRAINSPEFLSIAEFLKLSFVDKMKRFYLAINAYYSNIFVVSLLSILLYFLIKNLKSKSNKIILWIGFVLFSVVFLVLGRHLPHTFFFLFCFFVILWCCYFSYKNKSEDFKYLFIVFLLYCFWIVGGLALVQIPNIPNRTRLFSDMILFSIMIFSFIKIYDLLDARWRRFLASLVIFVSVSYSVFVEIQYLKHRIRWENMISYIEQEKIKGNKHIIIDGRVFESLYKNFGDYADPGFDPDKWPNGMYAHRFGVDTFQISDSKERILND</sequence>
<accession>A0AA90PW96</accession>
<dbReference type="EMBL" id="JAUYZK010000010">
    <property type="protein sequence ID" value="MDP2539470.1"/>
    <property type="molecule type" value="Genomic_DNA"/>
</dbReference>
<feature type="transmembrane region" description="Helical" evidence="1">
    <location>
        <begin position="387"/>
        <end position="404"/>
    </location>
</feature>
<feature type="transmembrane region" description="Helical" evidence="1">
    <location>
        <begin position="219"/>
        <end position="237"/>
    </location>
</feature>
<feature type="transmembrane region" description="Helical" evidence="1">
    <location>
        <begin position="170"/>
        <end position="188"/>
    </location>
</feature>
<dbReference type="InterPro" id="IPR045691">
    <property type="entry name" value="DUF6056"/>
</dbReference>